<evidence type="ECO:0000259" key="12">
    <source>
        <dbReference type="Pfam" id="PF02687"/>
    </source>
</evidence>
<dbReference type="RefSeq" id="WP_136137164.1">
    <property type="nucleotide sequence ID" value="NZ_SDGV01000017.1"/>
</dbReference>
<comment type="subunit">
    <text evidence="3">The complex is composed of two ATP-binding proteins (HrtA), two transmembrane proteins (HrtB) and a solute-binding protein.</text>
</comment>
<evidence type="ECO:0000256" key="5">
    <source>
        <dbReference type="ARBA" id="ARBA00022448"/>
    </source>
</evidence>
<comment type="function">
    <text evidence="10">Part of the ABC transporter complex hrt involved in hemin import. Responsible for the translocation of the substrate across the membrane.</text>
</comment>
<dbReference type="GO" id="GO:0005886">
    <property type="term" value="C:plasma membrane"/>
    <property type="evidence" value="ECO:0007669"/>
    <property type="project" value="UniProtKB-SubCell"/>
</dbReference>
<evidence type="ECO:0000256" key="8">
    <source>
        <dbReference type="ARBA" id="ARBA00022989"/>
    </source>
</evidence>
<comment type="caution">
    <text evidence="13">The sequence shown here is derived from an EMBL/GenBank/DDBJ whole genome shotgun (WGS) entry which is preliminary data.</text>
</comment>
<feature type="transmembrane region" description="Helical" evidence="11">
    <location>
        <begin position="15"/>
        <end position="36"/>
    </location>
</feature>
<dbReference type="AlphaFoldDB" id="A0A4S3B3B1"/>
<feature type="domain" description="ABC3 transporter permease C-terminal" evidence="12">
    <location>
        <begin position="241"/>
        <end position="352"/>
    </location>
</feature>
<comment type="subcellular location">
    <subcellularLocation>
        <location evidence="1">Cell membrane</location>
        <topology evidence="1">Multi-pass membrane protein</topology>
    </subcellularLocation>
</comment>
<evidence type="ECO:0000256" key="4">
    <source>
        <dbReference type="ARBA" id="ARBA00016962"/>
    </source>
</evidence>
<evidence type="ECO:0000256" key="6">
    <source>
        <dbReference type="ARBA" id="ARBA00022475"/>
    </source>
</evidence>
<keyword evidence="6" id="KW-1003">Cell membrane</keyword>
<dbReference type="Proteomes" id="UP000310506">
    <property type="component" value="Unassembled WGS sequence"/>
</dbReference>
<keyword evidence="14" id="KW-1185">Reference proteome</keyword>
<dbReference type="OrthoDB" id="384327at2"/>
<evidence type="ECO:0000313" key="14">
    <source>
        <dbReference type="Proteomes" id="UP000310506"/>
    </source>
</evidence>
<accession>A0A4S3B3B1</accession>
<name>A0A4S3B3B1_9ENTE</name>
<dbReference type="InterPro" id="IPR051125">
    <property type="entry name" value="ABC-4/HrtB_transporter"/>
</dbReference>
<sequence>MFLALKEIKFSKLKYSLIIGIITLIAYAVFMLSGLANGLAVEFKQAIVDWNGEQIILSDDSNKNLSASQLTEKNLEDVAATKKAPLSIYNGAIKNKNDKINIILFGTSSDAFILPELLEGHQPNEEHEISISKNLADLGYKINDTIKMGKDSIPMKVVGISPTTFYAVTPVIYSSIEDANTIKYGENFTPQDNEQPMNAIVTQDKATKINSSATPDLAKLTIENFIESLPGYAEQNLTLNAMIYFLFVIVTTIIGIFMYVLTLQNASIFGVMKAQGISNGFIINALIKQSLLVGLFGISLGFAIAYITSLILPSTMPFEVPLQLWSIYSLVLLLVTVLGSIFSIRTITNVDPMKAIGG</sequence>
<proteinExistence type="inferred from homology"/>
<dbReference type="InterPro" id="IPR003838">
    <property type="entry name" value="ABC3_permease_C"/>
</dbReference>
<feature type="transmembrane region" description="Helical" evidence="11">
    <location>
        <begin position="242"/>
        <end position="263"/>
    </location>
</feature>
<dbReference type="PANTHER" id="PTHR43738">
    <property type="entry name" value="ABC TRANSPORTER, MEMBRANE PROTEIN"/>
    <property type="match status" value="1"/>
</dbReference>
<evidence type="ECO:0000256" key="3">
    <source>
        <dbReference type="ARBA" id="ARBA00011131"/>
    </source>
</evidence>
<comment type="similarity">
    <text evidence="2">Belongs to the ABC-4 integral membrane protein family. HrtB subfamily.</text>
</comment>
<dbReference type="EMBL" id="SDGV01000017">
    <property type="protein sequence ID" value="THB60918.1"/>
    <property type="molecule type" value="Genomic_DNA"/>
</dbReference>
<organism evidence="13 14">
    <name type="scientific">Vagococcus silagei</name>
    <dbReference type="NCBI Taxonomy" id="2508885"/>
    <lineage>
        <taxon>Bacteria</taxon>
        <taxon>Bacillati</taxon>
        <taxon>Bacillota</taxon>
        <taxon>Bacilli</taxon>
        <taxon>Lactobacillales</taxon>
        <taxon>Enterococcaceae</taxon>
        <taxon>Vagococcus</taxon>
    </lineage>
</organism>
<evidence type="ECO:0000256" key="9">
    <source>
        <dbReference type="ARBA" id="ARBA00023136"/>
    </source>
</evidence>
<dbReference type="Pfam" id="PF02687">
    <property type="entry name" value="FtsX"/>
    <property type="match status" value="1"/>
</dbReference>
<evidence type="ECO:0000256" key="7">
    <source>
        <dbReference type="ARBA" id="ARBA00022692"/>
    </source>
</evidence>
<keyword evidence="9 11" id="KW-0472">Membrane</keyword>
<feature type="transmembrane region" description="Helical" evidence="11">
    <location>
        <begin position="291"/>
        <end position="312"/>
    </location>
</feature>
<gene>
    <name evidence="13" type="ORF">ESZ54_08100</name>
</gene>
<evidence type="ECO:0000256" key="1">
    <source>
        <dbReference type="ARBA" id="ARBA00004651"/>
    </source>
</evidence>
<reference evidence="13 14" key="1">
    <citation type="submission" date="2019-01" db="EMBL/GenBank/DDBJ databases">
        <title>Vagococcus silagei sp. nov. isolated from brewer's grain.</title>
        <authorList>
            <person name="Guu J.-R."/>
        </authorList>
    </citation>
    <scope>NUCLEOTIDE SEQUENCE [LARGE SCALE GENOMIC DNA]</scope>
    <source>
        <strain evidence="13 14">2B-2</strain>
    </source>
</reference>
<evidence type="ECO:0000256" key="11">
    <source>
        <dbReference type="SAM" id="Phobius"/>
    </source>
</evidence>
<keyword evidence="7 11" id="KW-0812">Transmembrane</keyword>
<keyword evidence="5" id="KW-0813">Transport</keyword>
<evidence type="ECO:0000313" key="13">
    <source>
        <dbReference type="EMBL" id="THB60918.1"/>
    </source>
</evidence>
<protein>
    <recommendedName>
        <fullName evidence="4">Putative hemin transport system permease protein HrtB</fullName>
    </recommendedName>
</protein>
<feature type="transmembrane region" description="Helical" evidence="11">
    <location>
        <begin position="324"/>
        <end position="344"/>
    </location>
</feature>
<evidence type="ECO:0000256" key="2">
    <source>
        <dbReference type="ARBA" id="ARBA00008697"/>
    </source>
</evidence>
<keyword evidence="8 11" id="KW-1133">Transmembrane helix</keyword>
<evidence type="ECO:0000256" key="10">
    <source>
        <dbReference type="ARBA" id="ARBA00024973"/>
    </source>
</evidence>
<dbReference type="PANTHER" id="PTHR43738:SF1">
    <property type="entry name" value="HEMIN TRANSPORT SYSTEM PERMEASE PROTEIN HRTB-RELATED"/>
    <property type="match status" value="1"/>
</dbReference>